<evidence type="ECO:0000259" key="1">
    <source>
        <dbReference type="Pfam" id="PF01610"/>
    </source>
</evidence>
<gene>
    <name evidence="3" type="ORF">SVTN_39525</name>
</gene>
<evidence type="ECO:0000313" key="4">
    <source>
        <dbReference type="Proteomes" id="UP000031774"/>
    </source>
</evidence>
<dbReference type="Proteomes" id="UP000031774">
    <property type="component" value="Plasmid pSVL1"/>
</dbReference>
<organism evidence="3 4">
    <name type="scientific">Streptomyces vietnamensis</name>
    <dbReference type="NCBI Taxonomy" id="362257"/>
    <lineage>
        <taxon>Bacteria</taxon>
        <taxon>Bacillati</taxon>
        <taxon>Actinomycetota</taxon>
        <taxon>Actinomycetes</taxon>
        <taxon>Kitasatosporales</taxon>
        <taxon>Streptomycetaceae</taxon>
        <taxon>Streptomyces</taxon>
    </lineage>
</organism>
<sequence>MVRLFPHLSGVVVESISRDAGVVTFRTRARADSARCPRCMSLSWRVHGRYEWRLADAAAGTTPTVVRLTVRRFKCLSPGCPTVTFAEQIPGLTSPHARHTPVLRKLLARVAEALAGRAGARLARQMGMPVAKDTLLRLLRASDLEDPGAVRVLGVDEFALLKGHNYATLLVDLEARRPIDVLPGREAETVARWLEGHPEVEIVCRDRASAYAEAARAAAPQAVQIADVWHLWNNLAKAVERTLTSHYVCIRAGHDAARQPDEETMAPPPDGTFDVNGRPRRIVGRIRERHRRVQELLAQGRSLRGISRDLDLDYYAVRRYARTTNVDELLVKVTQRRTLLDDYKPYLYERFTQGCRNASQLFREVRDQGFRGDRTVVNRYVRQLKQGVETAPPAPALPKPRRALRWVMTHPDRLRPHEVLGLKAVRASCPELDTAVEHVRNFAILMHERRGQDIFDWIEQVHDDDLPSLQQFARGLLHDRDAVVAGLSSTWSSGQVEDQVTRVKLIKRAGYGRAKLDLLRTRILLRT</sequence>
<evidence type="ECO:0008006" key="5">
    <source>
        <dbReference type="Google" id="ProtNLM"/>
    </source>
</evidence>
<keyword evidence="3" id="KW-0614">Plasmid</keyword>
<dbReference type="EMBL" id="CP010408">
    <property type="protein sequence ID" value="AJF70319.1"/>
    <property type="molecule type" value="Genomic_DNA"/>
</dbReference>
<reference evidence="3 4" key="1">
    <citation type="submission" date="2014-12" db="EMBL/GenBank/DDBJ databases">
        <title>Complete genome sequence of Streptomyces vietnamensis strain GIMV4.0001, a genetic manipulable producer of the benzoisochromanequinone antibiotic granaticin.</title>
        <authorList>
            <person name="Deng M.R."/>
            <person name="Guo J."/>
            <person name="Ma L.Y."/>
            <person name="Feng G.D."/>
            <person name="Mo C.Y."/>
            <person name="Zhu H.H."/>
        </authorList>
    </citation>
    <scope>NUCLEOTIDE SEQUENCE [LARGE SCALE GENOMIC DNA]</scope>
    <source>
        <strain evidence="4">GIMV4.0001</strain>
        <plasmid evidence="3 4">pSVL1</plasmid>
    </source>
</reference>
<dbReference type="AlphaFoldDB" id="A0A0B5IPH2"/>
<protein>
    <recommendedName>
        <fullName evidence="5">Transposase</fullName>
    </recommendedName>
</protein>
<dbReference type="InterPro" id="IPR047951">
    <property type="entry name" value="Transpos_ISL3"/>
</dbReference>
<name>A0A0B5IPH2_9ACTN</name>
<accession>A0A0B5IPH2</accession>
<dbReference type="InterPro" id="IPR002560">
    <property type="entry name" value="Transposase_DDE"/>
</dbReference>
<dbReference type="NCBIfam" id="NF033550">
    <property type="entry name" value="transpos_ISL3"/>
    <property type="match status" value="1"/>
</dbReference>
<feature type="domain" description="Transposase IS204/IS1001/IS1096/IS1165 zinc-finger" evidence="2">
    <location>
        <begin position="33"/>
        <end position="75"/>
    </location>
</feature>
<dbReference type="InterPro" id="IPR029261">
    <property type="entry name" value="Transposase_Znf"/>
</dbReference>
<dbReference type="Pfam" id="PF01610">
    <property type="entry name" value="DDE_Tnp_ISL3"/>
    <property type="match status" value="2"/>
</dbReference>
<geneLocation type="plasmid" evidence="3 4">
    <name>pSVL1</name>
</geneLocation>
<dbReference type="Pfam" id="PF14690">
    <property type="entry name" value="Zn_ribbon_ISL3"/>
    <property type="match status" value="1"/>
</dbReference>
<evidence type="ECO:0000313" key="3">
    <source>
        <dbReference type="EMBL" id="AJF70319.1"/>
    </source>
</evidence>
<feature type="domain" description="Transposase IS204/IS1001/IS1096/IS1165 DDE" evidence="1">
    <location>
        <begin position="399"/>
        <end position="523"/>
    </location>
</feature>
<dbReference type="PANTHER" id="PTHR33498:SF1">
    <property type="entry name" value="TRANSPOSASE FOR INSERTION SEQUENCE ELEMENT IS1557"/>
    <property type="match status" value="1"/>
</dbReference>
<dbReference type="HOGENOM" id="CLU_029608_5_1_11"/>
<feature type="domain" description="Transposase IS204/IS1001/IS1096/IS1165 DDE" evidence="1">
    <location>
        <begin position="153"/>
        <end position="244"/>
    </location>
</feature>
<dbReference type="KEGG" id="svt:SVTN_39525"/>
<proteinExistence type="predicted"/>
<dbReference type="PANTHER" id="PTHR33498">
    <property type="entry name" value="TRANSPOSASE FOR INSERTION SEQUENCE ELEMENT IS1557"/>
    <property type="match status" value="1"/>
</dbReference>
<keyword evidence="4" id="KW-1185">Reference proteome</keyword>
<evidence type="ECO:0000259" key="2">
    <source>
        <dbReference type="Pfam" id="PF14690"/>
    </source>
</evidence>